<proteinExistence type="predicted"/>
<dbReference type="KEGG" id="mmes:MMSR116_20090"/>
<dbReference type="Proteomes" id="UP000012488">
    <property type="component" value="Chromosome"/>
</dbReference>
<accession>A0A6B9FMU7</accession>
<organism evidence="2 3">
    <name type="scientific">Methylobacterium mesophilicum SR1.6/6</name>
    <dbReference type="NCBI Taxonomy" id="908290"/>
    <lineage>
        <taxon>Bacteria</taxon>
        <taxon>Pseudomonadati</taxon>
        <taxon>Pseudomonadota</taxon>
        <taxon>Alphaproteobacteria</taxon>
        <taxon>Hyphomicrobiales</taxon>
        <taxon>Methylobacteriaceae</taxon>
        <taxon>Methylobacterium</taxon>
    </lineage>
</organism>
<dbReference type="AlphaFoldDB" id="A0A6B9FMU7"/>
<reference evidence="2 3" key="2">
    <citation type="journal article" date="2013" name="Genome Announc.">
        <title>Draft Genome Sequence of Methylobacterium mesophilicum Strain SR1.6/6, Isolated from Citrus sinensis.</title>
        <authorList>
            <person name="Marinho Almeida D."/>
            <person name="Dini-Andreote F."/>
            <person name="Camargo Neves A.A."/>
            <person name="Juca Ramos R.T."/>
            <person name="Andreote F.D."/>
            <person name="Carneiro A.R."/>
            <person name="Oliveira de Souza Lima A."/>
            <person name="Caracciolo Gomes de Sa P.H."/>
            <person name="Ribeiro Barbosa M.S."/>
            <person name="Araujo W.L."/>
            <person name="Silva A."/>
        </authorList>
    </citation>
    <scope>NUCLEOTIDE SEQUENCE [LARGE SCALE GENOMIC DNA]</scope>
    <source>
        <strain evidence="2 3">SR1.6/6</strain>
    </source>
</reference>
<reference evidence="2 3" key="1">
    <citation type="journal article" date="2012" name="Genet. Mol. Biol.">
        <title>Analysis of 16S rRNA and mxaF genes revealing insights into Methylobacterium niche-specific plant association.</title>
        <authorList>
            <person name="Dourado M.N."/>
            <person name="Andreote F.D."/>
            <person name="Dini-Andreote F."/>
            <person name="Conti R."/>
            <person name="Araujo J.M."/>
            <person name="Araujo W.L."/>
        </authorList>
    </citation>
    <scope>NUCLEOTIDE SEQUENCE [LARGE SCALE GENOMIC DNA]</scope>
    <source>
        <strain evidence="2 3">SR1.6/6</strain>
    </source>
</reference>
<name>A0A6B9FMU7_9HYPH</name>
<protein>
    <submittedName>
        <fullName evidence="2">Uncharacterized protein</fullName>
    </submittedName>
</protein>
<dbReference type="RefSeq" id="WP_158169070.1">
    <property type="nucleotide sequence ID" value="NZ_CP043538.1"/>
</dbReference>
<evidence type="ECO:0000256" key="1">
    <source>
        <dbReference type="SAM" id="MobiDB-lite"/>
    </source>
</evidence>
<feature type="region of interest" description="Disordered" evidence="1">
    <location>
        <begin position="1"/>
        <end position="28"/>
    </location>
</feature>
<sequence>MRAAAMAALSDGRGRHTVSWPNPGTRLGTMARHASDPGIGRVADRSSPDDFVEDVLCEKSNLDTQDTNVPGTIVVSTALGSPGPRVT</sequence>
<dbReference type="OrthoDB" id="7203953at2"/>
<gene>
    <name evidence="2" type="ORF">MMSR116_20090</name>
</gene>
<evidence type="ECO:0000313" key="2">
    <source>
        <dbReference type="EMBL" id="QGY03941.1"/>
    </source>
</evidence>
<dbReference type="EMBL" id="CP043538">
    <property type="protein sequence ID" value="QGY03941.1"/>
    <property type="molecule type" value="Genomic_DNA"/>
</dbReference>
<evidence type="ECO:0000313" key="3">
    <source>
        <dbReference type="Proteomes" id="UP000012488"/>
    </source>
</evidence>